<feature type="domain" description="ANTAR" evidence="5">
    <location>
        <begin position="168"/>
        <end position="229"/>
    </location>
</feature>
<protein>
    <submittedName>
        <fullName evidence="6">GAF and ANTAR domain-containing protein</fullName>
    </submittedName>
</protein>
<dbReference type="Gene3D" id="3.30.450.40">
    <property type="match status" value="1"/>
</dbReference>
<keyword evidence="3" id="KW-0805">Transcription regulation</keyword>
<dbReference type="PIRSF" id="PIRSF036625">
    <property type="entry name" value="GAF_ANTAR"/>
    <property type="match status" value="1"/>
</dbReference>
<evidence type="ECO:0000256" key="3">
    <source>
        <dbReference type="ARBA" id="ARBA00023015"/>
    </source>
</evidence>
<proteinExistence type="predicted"/>
<dbReference type="SMART" id="SM01012">
    <property type="entry name" value="ANTAR"/>
    <property type="match status" value="1"/>
</dbReference>
<dbReference type="InterPro" id="IPR036388">
    <property type="entry name" value="WH-like_DNA-bd_sf"/>
</dbReference>
<keyword evidence="7" id="KW-1185">Reference proteome</keyword>
<evidence type="ECO:0000259" key="5">
    <source>
        <dbReference type="PROSITE" id="PS50921"/>
    </source>
</evidence>
<dbReference type="Proteomes" id="UP001300763">
    <property type="component" value="Unassembled WGS sequence"/>
</dbReference>
<name>A0ABT5STU3_9PSEU</name>
<dbReference type="Gene3D" id="1.10.10.10">
    <property type="entry name" value="Winged helix-like DNA-binding domain superfamily/Winged helix DNA-binding domain"/>
    <property type="match status" value="1"/>
</dbReference>
<keyword evidence="2" id="KW-0418">Kinase</keyword>
<dbReference type="Pfam" id="PF03861">
    <property type="entry name" value="ANTAR"/>
    <property type="match status" value="1"/>
</dbReference>
<evidence type="ECO:0000256" key="4">
    <source>
        <dbReference type="ARBA" id="ARBA00023163"/>
    </source>
</evidence>
<keyword evidence="1" id="KW-0808">Transferase</keyword>
<dbReference type="InterPro" id="IPR012074">
    <property type="entry name" value="GAF_ANTAR"/>
</dbReference>
<evidence type="ECO:0000313" key="7">
    <source>
        <dbReference type="Proteomes" id="UP001300763"/>
    </source>
</evidence>
<reference evidence="6 7" key="1">
    <citation type="submission" date="2023-02" db="EMBL/GenBank/DDBJ databases">
        <title>Genome sequencing required for Actinomycetospora new species description.</title>
        <authorList>
            <person name="Saimee Y."/>
            <person name="Duangmal K."/>
        </authorList>
    </citation>
    <scope>NUCLEOTIDE SEQUENCE [LARGE SCALE GENOMIC DNA]</scope>
    <source>
        <strain evidence="6 7">DW7H6</strain>
    </source>
</reference>
<dbReference type="EMBL" id="JAQZAO010000004">
    <property type="protein sequence ID" value="MDD7965900.1"/>
    <property type="molecule type" value="Genomic_DNA"/>
</dbReference>
<evidence type="ECO:0000256" key="2">
    <source>
        <dbReference type="ARBA" id="ARBA00022777"/>
    </source>
</evidence>
<dbReference type="RefSeq" id="WP_274200434.1">
    <property type="nucleotide sequence ID" value="NZ_JAQZAO010000004.1"/>
</dbReference>
<dbReference type="SUPFAM" id="SSF52172">
    <property type="entry name" value="CheY-like"/>
    <property type="match status" value="1"/>
</dbReference>
<dbReference type="InterPro" id="IPR011006">
    <property type="entry name" value="CheY-like_superfamily"/>
</dbReference>
<keyword evidence="4" id="KW-0804">Transcription</keyword>
<comment type="caution">
    <text evidence="6">The sequence shown here is derived from an EMBL/GenBank/DDBJ whole genome shotgun (WGS) entry which is preliminary data.</text>
</comment>
<gene>
    <name evidence="6" type="ORF">PGB27_11145</name>
</gene>
<accession>A0ABT5STU3</accession>
<sequence>MNSYEHELVVSLRRAAEQLESTHTLRDVDQTLGEIVRAAVETMRCVDAGGITITEDRNVTSRGPSSEAVTKLDQLQTELAEGPCVDVITELPDDGVIVAQDLDGADAQRWPRFAPQAVEAGYRAILSTRLSTQEGIQAALNLYAAKPHAFDLDARLTAGLFGVQAAVLLYGSEQAAHLQRALDSRDVIGQAKGILMERFAVDDAQAFQMLVRSSQDTNIKLVDVARFLQEEAARRSQAPADPPTEA</sequence>
<dbReference type="PROSITE" id="PS50921">
    <property type="entry name" value="ANTAR"/>
    <property type="match status" value="1"/>
</dbReference>
<dbReference type="InterPro" id="IPR029016">
    <property type="entry name" value="GAF-like_dom_sf"/>
</dbReference>
<dbReference type="InterPro" id="IPR005561">
    <property type="entry name" value="ANTAR"/>
</dbReference>
<organism evidence="6 7">
    <name type="scientific">Actinomycetospora lemnae</name>
    <dbReference type="NCBI Taxonomy" id="3019891"/>
    <lineage>
        <taxon>Bacteria</taxon>
        <taxon>Bacillati</taxon>
        <taxon>Actinomycetota</taxon>
        <taxon>Actinomycetes</taxon>
        <taxon>Pseudonocardiales</taxon>
        <taxon>Pseudonocardiaceae</taxon>
        <taxon>Actinomycetospora</taxon>
    </lineage>
</organism>
<evidence type="ECO:0000313" key="6">
    <source>
        <dbReference type="EMBL" id="MDD7965900.1"/>
    </source>
</evidence>
<evidence type="ECO:0000256" key="1">
    <source>
        <dbReference type="ARBA" id="ARBA00022679"/>
    </source>
</evidence>
<dbReference type="Pfam" id="PF13185">
    <property type="entry name" value="GAF_2"/>
    <property type="match status" value="1"/>
</dbReference>
<dbReference type="InterPro" id="IPR003018">
    <property type="entry name" value="GAF"/>
</dbReference>